<evidence type="ECO:0000259" key="13">
    <source>
        <dbReference type="PROSITE" id="PS50076"/>
    </source>
</evidence>
<dbReference type="CDD" id="cd10747">
    <property type="entry name" value="DnaJ_C"/>
    <property type="match status" value="1"/>
</dbReference>
<organism evidence="15 16">
    <name type="scientific">bacterium (Candidatus Gribaldobacteria) CG_4_10_14_0_8_um_filter_33_9</name>
    <dbReference type="NCBI Taxonomy" id="2014266"/>
    <lineage>
        <taxon>Bacteria</taxon>
        <taxon>Candidatus Gribaldobacteria</taxon>
    </lineage>
</organism>
<dbReference type="SMART" id="SM00271">
    <property type="entry name" value="DnaJ"/>
    <property type="match status" value="1"/>
</dbReference>
<feature type="binding site" evidence="11">
    <location>
        <position position="212"/>
    </location>
    <ligand>
        <name>Zn(2+)</name>
        <dbReference type="ChEBI" id="CHEBI:29105"/>
        <label>1</label>
    </ligand>
</feature>
<comment type="subcellular location">
    <subcellularLocation>
        <location evidence="11">Cytoplasm</location>
    </subcellularLocation>
</comment>
<dbReference type="SUPFAM" id="SSF46565">
    <property type="entry name" value="Chaperone J-domain"/>
    <property type="match status" value="1"/>
</dbReference>
<comment type="caution">
    <text evidence="15">The sequence shown here is derived from an EMBL/GenBank/DDBJ whole genome shotgun (WGS) entry which is preliminary data.</text>
</comment>
<dbReference type="GO" id="GO:0051082">
    <property type="term" value="F:unfolded protein binding"/>
    <property type="evidence" value="ECO:0007669"/>
    <property type="project" value="UniProtKB-UniRule"/>
</dbReference>
<feature type="repeat" description="CXXCXGXG motif" evidence="11">
    <location>
        <begin position="152"/>
        <end position="159"/>
    </location>
</feature>
<dbReference type="NCBIfam" id="NF008035">
    <property type="entry name" value="PRK10767.1"/>
    <property type="match status" value="1"/>
</dbReference>
<evidence type="ECO:0000256" key="1">
    <source>
        <dbReference type="ARBA" id="ARBA00022490"/>
    </source>
</evidence>
<dbReference type="SUPFAM" id="SSF49493">
    <property type="entry name" value="HSP40/DnaJ peptide-binding domain"/>
    <property type="match status" value="2"/>
</dbReference>
<dbReference type="GO" id="GO:0005737">
    <property type="term" value="C:cytoplasm"/>
    <property type="evidence" value="ECO:0007669"/>
    <property type="project" value="UniProtKB-SubCell"/>
</dbReference>
<dbReference type="InterPro" id="IPR036869">
    <property type="entry name" value="J_dom_sf"/>
</dbReference>
<dbReference type="PROSITE" id="PS00636">
    <property type="entry name" value="DNAJ_1"/>
    <property type="match status" value="1"/>
</dbReference>
<dbReference type="AlphaFoldDB" id="A0A2M7RME9"/>
<comment type="similarity">
    <text evidence="9 11">Belongs to the DnaJ family.</text>
</comment>
<dbReference type="Pfam" id="PF00684">
    <property type="entry name" value="DnaJ_CXXCXGXG"/>
    <property type="match status" value="1"/>
</dbReference>
<keyword evidence="3 11" id="KW-0479">Metal-binding</keyword>
<evidence type="ECO:0000313" key="16">
    <source>
        <dbReference type="Proteomes" id="UP000229371"/>
    </source>
</evidence>
<feature type="binding site" evidence="11">
    <location>
        <position position="152"/>
    </location>
    <ligand>
        <name>Zn(2+)</name>
        <dbReference type="ChEBI" id="CHEBI:29105"/>
        <label>1</label>
    </ligand>
</feature>
<dbReference type="Proteomes" id="UP000229371">
    <property type="component" value="Unassembled WGS sequence"/>
</dbReference>
<dbReference type="GO" id="GO:0009408">
    <property type="term" value="P:response to heat"/>
    <property type="evidence" value="ECO:0007669"/>
    <property type="project" value="InterPro"/>
</dbReference>
<dbReference type="Pfam" id="PF00226">
    <property type="entry name" value="DnaJ"/>
    <property type="match status" value="1"/>
</dbReference>
<feature type="repeat" description="CXXCXGXG motif" evidence="11">
    <location>
        <begin position="169"/>
        <end position="176"/>
    </location>
</feature>
<comment type="function">
    <text evidence="11">Participates actively in the response to hyperosmotic and heat shock by preventing the aggregation of stress-denatured proteins and by disaggregating proteins, also in an autonomous, DnaK-independent fashion. Unfolded proteins bind initially to DnaJ; upon interaction with the DnaJ-bound protein, DnaK hydrolyzes its bound ATP, resulting in the formation of a stable complex. GrpE releases ADP from DnaK; ATP binding to DnaK triggers the release of the substrate protein, thus completing the reaction cycle. Several rounds of ATP-dependent interactions between DnaJ, DnaK and GrpE are required for fully efficient folding. Also involved, together with DnaK and GrpE, in the DNA replication of plasmids through activation of initiation proteins.</text>
</comment>
<dbReference type="InterPro" id="IPR012724">
    <property type="entry name" value="DnaJ"/>
</dbReference>
<dbReference type="PRINTS" id="PR00625">
    <property type="entry name" value="JDOMAIN"/>
</dbReference>
<keyword evidence="6 11" id="KW-0862">Zinc</keyword>
<evidence type="ECO:0000256" key="5">
    <source>
        <dbReference type="ARBA" id="ARBA00022771"/>
    </source>
</evidence>
<keyword evidence="5 11" id="KW-0863">Zinc-finger</keyword>
<dbReference type="Gene3D" id="2.10.230.10">
    <property type="entry name" value="Heat shock protein DnaJ, cysteine-rich domain"/>
    <property type="match status" value="1"/>
</dbReference>
<dbReference type="GO" id="GO:0042026">
    <property type="term" value="P:protein refolding"/>
    <property type="evidence" value="ECO:0007669"/>
    <property type="project" value="TreeGrafter"/>
</dbReference>
<dbReference type="InterPro" id="IPR018253">
    <property type="entry name" value="DnaJ_domain_CS"/>
</dbReference>
<feature type="zinc finger region" description="CR-type" evidence="12">
    <location>
        <begin position="139"/>
        <end position="221"/>
    </location>
</feature>
<dbReference type="PANTHER" id="PTHR43096">
    <property type="entry name" value="DNAJ HOMOLOG 1, MITOCHONDRIAL-RELATED"/>
    <property type="match status" value="1"/>
</dbReference>
<feature type="repeat" description="CXXCXGXG motif" evidence="11">
    <location>
        <begin position="195"/>
        <end position="202"/>
    </location>
</feature>
<sequence>MMTKDYYQILGVERSASQDDIKKAYRRLAHKYHPDKKGGDEKKFKEISEAYQILNDKRKKEQYDKFGNVFEGQEAQGAQGFGGGFDFNQGFNFDFSSLGMEDLFEQFFNSGRARGKKNINRGSDIEVEIKMELKETLQSFEKRINLVKKIVCTRCAGLGSEQGTKIKECFSCRGVGQVQEIKRTFLGTIARYVVCPECKGEGRIPENVCNVCKGEGRINGEEQITIPIPAGVDTGQVLKFIGQGEAGKRGGKKGDLYIRIFIAPHSIFQRKGDDVYMSFPISFSMAVLGGEIEIPSLQGKKILLKVPSGIESGKVFRISDKGIPHFSAWGKGSMFVELVVQTPKKLTKKQKELLEKLGEEGL</sequence>
<dbReference type="InterPro" id="IPR036410">
    <property type="entry name" value="HSP_DnaJ_Cys-rich_dom_sf"/>
</dbReference>
<keyword evidence="4 11" id="KW-0677">Repeat</keyword>
<dbReference type="CDD" id="cd10719">
    <property type="entry name" value="DnaJ_zf"/>
    <property type="match status" value="1"/>
</dbReference>
<dbReference type="GO" id="GO:0005524">
    <property type="term" value="F:ATP binding"/>
    <property type="evidence" value="ECO:0007669"/>
    <property type="project" value="InterPro"/>
</dbReference>
<keyword evidence="2 11" id="KW-0235">DNA replication</keyword>
<keyword evidence="7 11" id="KW-0346">Stress response</keyword>
<dbReference type="Gene3D" id="1.10.287.110">
    <property type="entry name" value="DnaJ domain"/>
    <property type="match status" value="1"/>
</dbReference>
<dbReference type="InterPro" id="IPR002939">
    <property type="entry name" value="DnaJ_C"/>
</dbReference>
<keyword evidence="8 11" id="KW-0143">Chaperone</keyword>
<feature type="binding site" evidence="11">
    <location>
        <position position="155"/>
    </location>
    <ligand>
        <name>Zn(2+)</name>
        <dbReference type="ChEBI" id="CHEBI:29105"/>
        <label>1</label>
    </ligand>
</feature>
<reference evidence="16" key="1">
    <citation type="submission" date="2017-09" db="EMBL/GenBank/DDBJ databases">
        <title>Depth-based differentiation of microbial function through sediment-hosted aquifers and enrichment of novel symbionts in the deep terrestrial subsurface.</title>
        <authorList>
            <person name="Probst A.J."/>
            <person name="Ladd B."/>
            <person name="Jarett J.K."/>
            <person name="Geller-Mcgrath D.E."/>
            <person name="Sieber C.M.K."/>
            <person name="Emerson J.B."/>
            <person name="Anantharaman K."/>
            <person name="Thomas B.C."/>
            <person name="Malmstrom R."/>
            <person name="Stieglmeier M."/>
            <person name="Klingl A."/>
            <person name="Woyke T."/>
            <person name="Ryan C.M."/>
            <person name="Banfield J.F."/>
        </authorList>
    </citation>
    <scope>NUCLEOTIDE SEQUENCE [LARGE SCALE GENOMIC DNA]</scope>
</reference>
<feature type="domain" description="CR-type" evidence="14">
    <location>
        <begin position="139"/>
        <end position="221"/>
    </location>
</feature>
<dbReference type="FunFam" id="2.60.260.20:FF:000005">
    <property type="entry name" value="Chaperone protein dnaJ 1, mitochondrial"/>
    <property type="match status" value="1"/>
</dbReference>
<feature type="binding site" evidence="11">
    <location>
        <position position="198"/>
    </location>
    <ligand>
        <name>Zn(2+)</name>
        <dbReference type="ChEBI" id="CHEBI:29105"/>
        <label>2</label>
    </ligand>
</feature>
<dbReference type="GO" id="GO:0008270">
    <property type="term" value="F:zinc ion binding"/>
    <property type="evidence" value="ECO:0007669"/>
    <property type="project" value="UniProtKB-UniRule"/>
</dbReference>
<comment type="cofactor">
    <cofactor evidence="11">
        <name>Zn(2+)</name>
        <dbReference type="ChEBI" id="CHEBI:29105"/>
    </cofactor>
    <text evidence="11">Binds 2 Zn(2+) ions per monomer.</text>
</comment>
<evidence type="ECO:0000256" key="2">
    <source>
        <dbReference type="ARBA" id="ARBA00022705"/>
    </source>
</evidence>
<dbReference type="Gene3D" id="2.60.260.20">
    <property type="entry name" value="Urease metallochaperone UreE, N-terminal domain"/>
    <property type="match status" value="2"/>
</dbReference>
<feature type="binding site" evidence="11">
    <location>
        <position position="209"/>
    </location>
    <ligand>
        <name>Zn(2+)</name>
        <dbReference type="ChEBI" id="CHEBI:29105"/>
        <label>1</label>
    </ligand>
</feature>
<dbReference type="SUPFAM" id="SSF57938">
    <property type="entry name" value="DnaJ/Hsp40 cysteine-rich domain"/>
    <property type="match status" value="1"/>
</dbReference>
<dbReference type="GO" id="GO:0006260">
    <property type="term" value="P:DNA replication"/>
    <property type="evidence" value="ECO:0007669"/>
    <property type="project" value="UniProtKB-KW"/>
</dbReference>
<dbReference type="FunFam" id="2.10.230.10:FF:000002">
    <property type="entry name" value="Molecular chaperone DnaJ"/>
    <property type="match status" value="1"/>
</dbReference>
<evidence type="ECO:0000256" key="4">
    <source>
        <dbReference type="ARBA" id="ARBA00022737"/>
    </source>
</evidence>
<feature type="repeat" description="CXXCXGXG motif" evidence="11">
    <location>
        <begin position="209"/>
        <end position="216"/>
    </location>
</feature>
<dbReference type="CDD" id="cd06257">
    <property type="entry name" value="DnaJ"/>
    <property type="match status" value="1"/>
</dbReference>
<feature type="binding site" evidence="11">
    <location>
        <position position="169"/>
    </location>
    <ligand>
        <name>Zn(2+)</name>
        <dbReference type="ChEBI" id="CHEBI:29105"/>
        <label>2</label>
    </ligand>
</feature>
<evidence type="ECO:0000313" key="15">
    <source>
        <dbReference type="EMBL" id="PIZ00680.1"/>
    </source>
</evidence>
<evidence type="ECO:0000256" key="7">
    <source>
        <dbReference type="ARBA" id="ARBA00023016"/>
    </source>
</evidence>
<gene>
    <name evidence="11 15" type="primary">dnaJ</name>
    <name evidence="15" type="ORF">COY61_01860</name>
</gene>
<comment type="subunit">
    <text evidence="11">Homodimer.</text>
</comment>
<dbReference type="PANTHER" id="PTHR43096:SF48">
    <property type="entry name" value="CHAPERONE PROTEIN DNAJ"/>
    <property type="match status" value="1"/>
</dbReference>
<dbReference type="EMBL" id="PFMI01000050">
    <property type="protein sequence ID" value="PIZ00680.1"/>
    <property type="molecule type" value="Genomic_DNA"/>
</dbReference>
<evidence type="ECO:0000256" key="6">
    <source>
        <dbReference type="ARBA" id="ARBA00022833"/>
    </source>
</evidence>
<evidence type="ECO:0000256" key="9">
    <source>
        <dbReference type="ARBA" id="ARBA00061004"/>
    </source>
</evidence>
<dbReference type="NCBIfam" id="TIGR02349">
    <property type="entry name" value="DnaJ_bact"/>
    <property type="match status" value="1"/>
</dbReference>
<evidence type="ECO:0000256" key="3">
    <source>
        <dbReference type="ARBA" id="ARBA00022723"/>
    </source>
</evidence>
<feature type="binding site" evidence="11">
    <location>
        <position position="172"/>
    </location>
    <ligand>
        <name>Zn(2+)</name>
        <dbReference type="ChEBI" id="CHEBI:29105"/>
        <label>2</label>
    </ligand>
</feature>
<comment type="domain">
    <text evidence="11">The J domain is necessary and sufficient to stimulate DnaK ATPase activity. Zinc center 1 plays an important role in the autonomous, DnaK-independent chaperone activity of DnaJ. Zinc center 2 is essential for interaction with DnaK and for DnaJ activity.</text>
</comment>
<accession>A0A2M7RME9</accession>
<protein>
    <recommendedName>
        <fullName evidence="10 11">Chaperone protein DnaJ</fullName>
    </recommendedName>
</protein>
<dbReference type="PROSITE" id="PS51188">
    <property type="entry name" value="ZF_CR"/>
    <property type="match status" value="1"/>
</dbReference>
<dbReference type="HAMAP" id="MF_01152">
    <property type="entry name" value="DnaJ"/>
    <property type="match status" value="1"/>
</dbReference>
<evidence type="ECO:0000256" key="8">
    <source>
        <dbReference type="ARBA" id="ARBA00023186"/>
    </source>
</evidence>
<name>A0A2M7RME9_9BACT</name>
<dbReference type="InterPro" id="IPR008971">
    <property type="entry name" value="HSP40/DnaJ_pept-bd"/>
</dbReference>
<dbReference type="InterPro" id="IPR001305">
    <property type="entry name" value="HSP_DnaJ_Cys-rich_dom"/>
</dbReference>
<proteinExistence type="inferred from homology"/>
<evidence type="ECO:0000259" key="14">
    <source>
        <dbReference type="PROSITE" id="PS51188"/>
    </source>
</evidence>
<evidence type="ECO:0000256" key="10">
    <source>
        <dbReference type="ARBA" id="ARBA00067609"/>
    </source>
</evidence>
<dbReference type="Pfam" id="PF01556">
    <property type="entry name" value="DnaJ_C"/>
    <property type="match status" value="1"/>
</dbReference>
<dbReference type="InterPro" id="IPR001623">
    <property type="entry name" value="DnaJ_domain"/>
</dbReference>
<feature type="domain" description="J" evidence="13">
    <location>
        <begin position="5"/>
        <end position="67"/>
    </location>
</feature>
<evidence type="ECO:0000256" key="11">
    <source>
        <dbReference type="HAMAP-Rule" id="MF_01152"/>
    </source>
</evidence>
<feature type="binding site" evidence="11">
    <location>
        <position position="195"/>
    </location>
    <ligand>
        <name>Zn(2+)</name>
        <dbReference type="ChEBI" id="CHEBI:29105"/>
        <label>2</label>
    </ligand>
</feature>
<dbReference type="PROSITE" id="PS50076">
    <property type="entry name" value="DNAJ_2"/>
    <property type="match status" value="1"/>
</dbReference>
<dbReference type="GO" id="GO:0031072">
    <property type="term" value="F:heat shock protein binding"/>
    <property type="evidence" value="ECO:0007669"/>
    <property type="project" value="InterPro"/>
</dbReference>
<evidence type="ECO:0000256" key="12">
    <source>
        <dbReference type="PROSITE-ProRule" id="PRU00546"/>
    </source>
</evidence>
<keyword evidence="1 11" id="KW-0963">Cytoplasm</keyword>